<evidence type="ECO:0000313" key="2">
    <source>
        <dbReference type="EMBL" id="KKO76619.1"/>
    </source>
</evidence>
<dbReference type="Pfam" id="PF01423">
    <property type="entry name" value="LSM"/>
    <property type="match status" value="1"/>
</dbReference>
<comment type="caution">
    <text evidence="2">The sequence shown here is derived from an EMBL/GenBank/DDBJ whole genome shotgun (WGS) entry which is preliminary data.</text>
</comment>
<evidence type="ECO:0000313" key="3">
    <source>
        <dbReference type="Proteomes" id="UP000034350"/>
    </source>
</evidence>
<dbReference type="OrthoDB" id="422364at2759"/>
<gene>
    <name evidence="2" type="ORF">AAJ76_100017877</name>
</gene>
<evidence type="ECO:0000259" key="1">
    <source>
        <dbReference type="Pfam" id="PF01423"/>
    </source>
</evidence>
<dbReference type="AlphaFoldDB" id="A0A0F9ZH56"/>
<dbReference type="VEuPathDB" id="MicrosporidiaDB:G9O61_00g001770"/>
<dbReference type="InterPro" id="IPR001163">
    <property type="entry name" value="Sm_dom_euk/arc"/>
</dbReference>
<dbReference type="EMBL" id="JPQZ01000001">
    <property type="protein sequence ID" value="KKO76619.1"/>
    <property type="molecule type" value="Genomic_DNA"/>
</dbReference>
<dbReference type="Proteomes" id="UP000034350">
    <property type="component" value="Unassembled WGS sequence"/>
</dbReference>
<keyword evidence="3" id="KW-1185">Reference proteome</keyword>
<accession>A0A0F9ZH56</accession>
<protein>
    <recommendedName>
        <fullName evidence="1">Sm domain-containing protein</fullName>
    </recommendedName>
</protein>
<dbReference type="GeneID" id="36318512"/>
<reference evidence="2 3" key="1">
    <citation type="journal article" date="2015" name="Environ. Microbiol.">
        <title>Genome analyses suggest the presence of polyploidy and recent human-driven expansions in eight global populations of the honeybee pathogen Nosema ceranae.</title>
        <authorList>
            <person name="Pelin A."/>
            <person name="Selman M."/>
            <person name="Aris-Brosou S."/>
            <person name="Farinelli L."/>
            <person name="Corradi N."/>
        </authorList>
    </citation>
    <scope>NUCLEOTIDE SEQUENCE [LARGE SCALE GENOMIC DNA]</scope>
    <source>
        <strain evidence="2 3">PA08 1199</strain>
    </source>
</reference>
<dbReference type="RefSeq" id="XP_024332361.1">
    <property type="nucleotide sequence ID" value="XM_024473616.1"/>
</dbReference>
<dbReference type="InterPro" id="IPR010920">
    <property type="entry name" value="LSM_dom_sf"/>
</dbReference>
<dbReference type="GO" id="GO:0032991">
    <property type="term" value="C:protein-containing complex"/>
    <property type="evidence" value="ECO:0007669"/>
    <property type="project" value="UniProtKB-ARBA"/>
</dbReference>
<dbReference type="Gene3D" id="2.30.30.100">
    <property type="match status" value="1"/>
</dbReference>
<organism evidence="2 3">
    <name type="scientific">Vairimorpha ceranae</name>
    <dbReference type="NCBI Taxonomy" id="40302"/>
    <lineage>
        <taxon>Eukaryota</taxon>
        <taxon>Fungi</taxon>
        <taxon>Fungi incertae sedis</taxon>
        <taxon>Microsporidia</taxon>
        <taxon>Nosematidae</taxon>
        <taxon>Vairimorpha</taxon>
    </lineage>
</organism>
<name>A0A0F9ZH56_9MICR</name>
<dbReference type="VEuPathDB" id="MicrosporidiaDB:AAJ76_100017877"/>
<proteinExistence type="predicted"/>
<dbReference type="SUPFAM" id="SSF50182">
    <property type="entry name" value="Sm-like ribonucleoproteins"/>
    <property type="match status" value="1"/>
</dbReference>
<feature type="domain" description="Sm" evidence="1">
    <location>
        <begin position="24"/>
        <end position="60"/>
    </location>
</feature>
<sequence>MNVEEKIENAKLITNNNKTSLFSNLSKFKNKFITVAFSNGERLSGVLISYDDASNLILEKKMAGACKECVFCLGRSLSFISLGKPNIL</sequence>